<keyword evidence="9 11" id="KW-1133">Transmembrane helix</keyword>
<dbReference type="PANTHER" id="PTHR12726">
    <property type="entry name" value="CERAMIDE GLUCOSYLTRANSFERASE"/>
    <property type="match status" value="1"/>
</dbReference>
<evidence type="ECO:0000256" key="7">
    <source>
        <dbReference type="ARBA" id="ARBA00022679"/>
    </source>
</evidence>
<feature type="transmembrane region" description="Helical" evidence="11">
    <location>
        <begin position="353"/>
        <end position="371"/>
    </location>
</feature>
<comment type="subcellular location">
    <subcellularLocation>
        <location evidence="1">Membrane</location>
        <topology evidence="1">Multi-pass membrane protein</topology>
    </subcellularLocation>
</comment>
<evidence type="ECO:0000256" key="1">
    <source>
        <dbReference type="ARBA" id="ARBA00004141"/>
    </source>
</evidence>
<evidence type="ECO:0000313" key="12">
    <source>
        <dbReference type="EMBL" id="KAK8870325.1"/>
    </source>
</evidence>
<name>A0ABR2IZU8_9EUKA</name>
<evidence type="ECO:0000256" key="3">
    <source>
        <dbReference type="ARBA" id="ARBA00004991"/>
    </source>
</evidence>
<feature type="transmembrane region" description="Helical" evidence="11">
    <location>
        <begin position="317"/>
        <end position="347"/>
    </location>
</feature>
<feature type="transmembrane region" description="Helical" evidence="11">
    <location>
        <begin position="405"/>
        <end position="425"/>
    </location>
</feature>
<comment type="caution">
    <text evidence="12">The sequence shown here is derived from an EMBL/GenBank/DDBJ whole genome shotgun (WGS) entry which is preliminary data.</text>
</comment>
<evidence type="ECO:0000256" key="5">
    <source>
        <dbReference type="ARBA" id="ARBA00012699"/>
    </source>
</evidence>
<evidence type="ECO:0000256" key="6">
    <source>
        <dbReference type="ARBA" id="ARBA00022676"/>
    </source>
</evidence>
<dbReference type="EMBL" id="JAPFFF010000014">
    <property type="protein sequence ID" value="KAK8870325.1"/>
    <property type="molecule type" value="Genomic_DNA"/>
</dbReference>
<dbReference type="EC" id="2.4.1.80" evidence="5"/>
<keyword evidence="7" id="KW-0808">Transferase</keyword>
<dbReference type="InterPro" id="IPR025993">
    <property type="entry name" value="Ceramide_glucosylTrfase"/>
</dbReference>
<organism evidence="12 13">
    <name type="scientific">Tritrichomonas musculus</name>
    <dbReference type="NCBI Taxonomy" id="1915356"/>
    <lineage>
        <taxon>Eukaryota</taxon>
        <taxon>Metamonada</taxon>
        <taxon>Parabasalia</taxon>
        <taxon>Tritrichomonadida</taxon>
        <taxon>Tritrichomonadidae</taxon>
        <taxon>Tritrichomonas</taxon>
    </lineage>
</organism>
<dbReference type="Proteomes" id="UP001470230">
    <property type="component" value="Unassembled WGS sequence"/>
</dbReference>
<keyword evidence="6" id="KW-0328">Glycosyltransferase</keyword>
<dbReference type="PANTHER" id="PTHR12726:SF0">
    <property type="entry name" value="CERAMIDE GLUCOSYLTRANSFERASE"/>
    <property type="match status" value="1"/>
</dbReference>
<evidence type="ECO:0000256" key="11">
    <source>
        <dbReference type="SAM" id="Phobius"/>
    </source>
</evidence>
<dbReference type="InterPro" id="IPR029044">
    <property type="entry name" value="Nucleotide-diphossugar_trans"/>
</dbReference>
<keyword evidence="8 11" id="KW-0812">Transmembrane</keyword>
<evidence type="ECO:0000256" key="9">
    <source>
        <dbReference type="ARBA" id="ARBA00022989"/>
    </source>
</evidence>
<gene>
    <name evidence="12" type="ORF">M9Y10_008205</name>
</gene>
<dbReference type="SUPFAM" id="SSF53448">
    <property type="entry name" value="Nucleotide-diphospho-sugar transferases"/>
    <property type="match status" value="1"/>
</dbReference>
<evidence type="ECO:0000256" key="8">
    <source>
        <dbReference type="ARBA" id="ARBA00022692"/>
    </source>
</evidence>
<keyword evidence="13" id="KW-1185">Reference proteome</keyword>
<keyword evidence="10 11" id="KW-0472">Membrane</keyword>
<sequence length="486" mass="55389">MEIFADVINTLFSHPIWNFLTFISCFSIFVLSILFTMMGCLRLRGLKPTSEENKLTEYPKVSVVMCCKGIHDQSKSNFIRNMKMQYPGPAEFIFVVESENDPAAACAREAIAETPFNPNLDRDATVVVAGLSYHNAQKIHNMLIGVTACSEDSEFVLFADDDVFFYPGLLEELVSPLVLESNKVLLSTGYEFIAPQPGASIWNYCMMTYRLHNLFSFITDRPILCWGGCWMAPLWIFRKNFAHLVDCYLDGGYSDDTIVSCLAQQKGYVCAHPYKAIFPSVPSKNLPFIKYWDFLTRQFFVTDTYSTNYNKRVVHSLAYLIITSIWLLVTWISISPIIGVLSILAYFTSTAFVWNYVSTFSTISFFMWFALTKSIKFATNAMNDVSNSTRTPDQQTNVKLSSLKIFIGLNTHCFFMPIAVIYILISKSIIWSGVKYYKENGKIWKVERKDENGNVVTELFASSISKVLTQTKIKKLLNGFQNNQFL</sequence>
<proteinExistence type="inferred from homology"/>
<evidence type="ECO:0000256" key="2">
    <source>
        <dbReference type="ARBA" id="ARBA00004760"/>
    </source>
</evidence>
<evidence type="ECO:0000313" key="13">
    <source>
        <dbReference type="Proteomes" id="UP001470230"/>
    </source>
</evidence>
<reference evidence="12 13" key="1">
    <citation type="submission" date="2024-04" db="EMBL/GenBank/DDBJ databases">
        <title>Tritrichomonas musculus Genome.</title>
        <authorList>
            <person name="Alves-Ferreira E."/>
            <person name="Grigg M."/>
            <person name="Lorenzi H."/>
            <person name="Galac M."/>
        </authorList>
    </citation>
    <scope>NUCLEOTIDE SEQUENCE [LARGE SCALE GENOMIC DNA]</scope>
    <source>
        <strain evidence="12 13">EAF2021</strain>
    </source>
</reference>
<comment type="pathway">
    <text evidence="2">Lipid metabolism; sphingolipid metabolism.</text>
</comment>
<dbReference type="Gene3D" id="3.90.550.10">
    <property type="entry name" value="Spore Coat Polysaccharide Biosynthesis Protein SpsA, Chain A"/>
    <property type="match status" value="1"/>
</dbReference>
<comment type="pathway">
    <text evidence="3">Sphingolipid metabolism.</text>
</comment>
<protein>
    <recommendedName>
        <fullName evidence="5">ceramide glucosyltransferase</fullName>
        <ecNumber evidence="5">2.4.1.80</ecNumber>
    </recommendedName>
</protein>
<evidence type="ECO:0000256" key="10">
    <source>
        <dbReference type="ARBA" id="ARBA00023136"/>
    </source>
</evidence>
<accession>A0ABR2IZU8</accession>
<feature type="transmembrane region" description="Helical" evidence="11">
    <location>
        <begin position="16"/>
        <end position="37"/>
    </location>
</feature>
<evidence type="ECO:0000256" key="4">
    <source>
        <dbReference type="ARBA" id="ARBA00006739"/>
    </source>
</evidence>
<comment type="similarity">
    <text evidence="4">Belongs to the glycosyltransferase 2 family.</text>
</comment>